<evidence type="ECO:0000313" key="3">
    <source>
        <dbReference type="Proteomes" id="UP000095085"/>
    </source>
</evidence>
<sequence length="119" mass="13003">MELCILTVSNCIQLYPIALNCSLIALTGPPDSPSGRLSSFQNTRTSELPTSDSPSGQVRQTGWSRSRLRHRIRVTRVEQPVICSEKALIRAGHARAKGSPLRPPREFGQGLHTATGRQA</sequence>
<organism evidence="2 3">
    <name type="scientific">Hyphopichia burtonii NRRL Y-1933</name>
    <dbReference type="NCBI Taxonomy" id="984485"/>
    <lineage>
        <taxon>Eukaryota</taxon>
        <taxon>Fungi</taxon>
        <taxon>Dikarya</taxon>
        <taxon>Ascomycota</taxon>
        <taxon>Saccharomycotina</taxon>
        <taxon>Pichiomycetes</taxon>
        <taxon>Debaryomycetaceae</taxon>
        <taxon>Hyphopichia</taxon>
    </lineage>
</organism>
<accession>A0A1E4RP69</accession>
<name>A0A1E4RP69_9ASCO</name>
<proteinExistence type="predicted"/>
<feature type="region of interest" description="Disordered" evidence="1">
    <location>
        <begin position="31"/>
        <end position="64"/>
    </location>
</feature>
<evidence type="ECO:0000256" key="1">
    <source>
        <dbReference type="SAM" id="MobiDB-lite"/>
    </source>
</evidence>
<dbReference type="Proteomes" id="UP000095085">
    <property type="component" value="Unassembled WGS sequence"/>
</dbReference>
<gene>
    <name evidence="2" type="ORF">HYPBUDRAFT_194096</name>
</gene>
<keyword evidence="3" id="KW-1185">Reference proteome</keyword>
<feature type="compositionally biased region" description="Polar residues" evidence="1">
    <location>
        <begin position="35"/>
        <end position="64"/>
    </location>
</feature>
<dbReference type="EMBL" id="KV454539">
    <property type="protein sequence ID" value="ODV69072.1"/>
    <property type="molecule type" value="Genomic_DNA"/>
</dbReference>
<feature type="region of interest" description="Disordered" evidence="1">
    <location>
        <begin position="94"/>
        <end position="119"/>
    </location>
</feature>
<reference evidence="3" key="1">
    <citation type="submission" date="2016-05" db="EMBL/GenBank/DDBJ databases">
        <title>Comparative genomics of biotechnologically important yeasts.</title>
        <authorList>
            <consortium name="DOE Joint Genome Institute"/>
            <person name="Riley R."/>
            <person name="Haridas S."/>
            <person name="Wolfe K.H."/>
            <person name="Lopes M.R."/>
            <person name="Hittinger C.T."/>
            <person name="Goker M."/>
            <person name="Salamov A."/>
            <person name="Wisecaver J."/>
            <person name="Long T.M."/>
            <person name="Aerts A.L."/>
            <person name="Barry K."/>
            <person name="Choi C."/>
            <person name="Clum A."/>
            <person name="Coughlan A.Y."/>
            <person name="Deshpande S."/>
            <person name="Douglass A.P."/>
            <person name="Hanson S.J."/>
            <person name="Klenk H.-P."/>
            <person name="Labutti K."/>
            <person name="Lapidus A."/>
            <person name="Lindquist E."/>
            <person name="Lipzen A."/>
            <person name="Meier-Kolthoff J.P."/>
            <person name="Ohm R.A."/>
            <person name="Otillar R.P."/>
            <person name="Pangilinan J."/>
            <person name="Peng Y."/>
            <person name="Rokas A."/>
            <person name="Rosa C.A."/>
            <person name="Scheuner C."/>
            <person name="Sibirny A.A."/>
            <person name="Slot J.C."/>
            <person name="Stielow J.B."/>
            <person name="Sun H."/>
            <person name="Kurtzman C.P."/>
            <person name="Blackwell M."/>
            <person name="Grigoriev I.V."/>
            <person name="Jeffries T.W."/>
        </authorList>
    </citation>
    <scope>NUCLEOTIDE SEQUENCE [LARGE SCALE GENOMIC DNA]</scope>
    <source>
        <strain evidence="3">NRRL Y-1933</strain>
    </source>
</reference>
<evidence type="ECO:0000313" key="2">
    <source>
        <dbReference type="EMBL" id="ODV69072.1"/>
    </source>
</evidence>
<dbReference type="AlphaFoldDB" id="A0A1E4RP69"/>
<dbReference type="RefSeq" id="XP_020078139.1">
    <property type="nucleotide sequence ID" value="XM_020222960.1"/>
</dbReference>
<dbReference type="GeneID" id="30997509"/>
<protein>
    <submittedName>
        <fullName evidence="2">Uncharacterized protein</fullName>
    </submittedName>
</protein>